<accession>A0A0D2JZX2</accession>
<evidence type="ECO:0000313" key="3">
    <source>
        <dbReference type="Proteomes" id="UP000032233"/>
    </source>
</evidence>
<organism evidence="2 3">
    <name type="scientific">Dethiosulfatarculus sandiegensis</name>
    <dbReference type="NCBI Taxonomy" id="1429043"/>
    <lineage>
        <taxon>Bacteria</taxon>
        <taxon>Pseudomonadati</taxon>
        <taxon>Thermodesulfobacteriota</taxon>
        <taxon>Desulfarculia</taxon>
        <taxon>Desulfarculales</taxon>
        <taxon>Desulfarculaceae</taxon>
        <taxon>Dethiosulfatarculus</taxon>
    </lineage>
</organism>
<name>A0A0D2JZX2_9BACT</name>
<protein>
    <submittedName>
        <fullName evidence="2">Uncharacterized protein</fullName>
    </submittedName>
</protein>
<gene>
    <name evidence="2" type="ORF">X474_05845</name>
</gene>
<dbReference type="EMBL" id="AZAC01000005">
    <property type="protein sequence ID" value="KIX15045.1"/>
    <property type="molecule type" value="Genomic_DNA"/>
</dbReference>
<dbReference type="InParanoid" id="A0A0D2JZX2"/>
<comment type="caution">
    <text evidence="2">The sequence shown here is derived from an EMBL/GenBank/DDBJ whole genome shotgun (WGS) entry which is preliminary data.</text>
</comment>
<evidence type="ECO:0000313" key="2">
    <source>
        <dbReference type="EMBL" id="KIX15045.1"/>
    </source>
</evidence>
<dbReference type="Proteomes" id="UP000032233">
    <property type="component" value="Unassembled WGS sequence"/>
</dbReference>
<evidence type="ECO:0000256" key="1">
    <source>
        <dbReference type="SAM" id="MobiDB-lite"/>
    </source>
</evidence>
<proteinExistence type="predicted"/>
<reference evidence="2 3" key="1">
    <citation type="submission" date="2013-11" db="EMBL/GenBank/DDBJ databases">
        <title>Metagenomic analysis of a methanogenic consortium involved in long chain n-alkane degradation.</title>
        <authorList>
            <person name="Davidova I.A."/>
            <person name="Callaghan A.V."/>
            <person name="Wawrik B."/>
            <person name="Pruitt S."/>
            <person name="Marks C."/>
            <person name="Duncan K.E."/>
            <person name="Suflita J.M."/>
        </authorList>
    </citation>
    <scope>NUCLEOTIDE SEQUENCE [LARGE SCALE GENOMIC DNA]</scope>
    <source>
        <strain evidence="2 3">SPR</strain>
    </source>
</reference>
<dbReference type="AlphaFoldDB" id="A0A0D2JZX2"/>
<keyword evidence="3" id="KW-1185">Reference proteome</keyword>
<feature type="region of interest" description="Disordered" evidence="1">
    <location>
        <begin position="1"/>
        <end position="21"/>
    </location>
</feature>
<sequence length="88" mass="9749">MVTDQKGADSKNPLAPANRTRAVSIKAPLIQKIPAASPLNNARAAFSKDLQIKRKVQPLVFQYAPERAVRPRLRFKKTGQILPMEQSA</sequence>